<dbReference type="GO" id="GO:0004177">
    <property type="term" value="F:aminopeptidase activity"/>
    <property type="evidence" value="ECO:0007669"/>
    <property type="project" value="UniProtKB-KW"/>
</dbReference>
<evidence type="ECO:0000256" key="1">
    <source>
        <dbReference type="ARBA" id="ARBA00000294"/>
    </source>
</evidence>
<dbReference type="EC" id="3.4.11.18" evidence="8"/>
<feature type="binding site" evidence="8">
    <location>
        <position position="175"/>
    </location>
    <ligand>
        <name>substrate</name>
    </ligand>
</feature>
<protein>
    <recommendedName>
        <fullName evidence="8">Methionine aminopeptidase 2</fullName>
        <shortName evidence="8">MAP 2</shortName>
        <shortName evidence="8">MetAP 2</shortName>
        <ecNumber evidence="8">3.4.11.18</ecNumber>
    </recommendedName>
    <alternativeName>
        <fullName evidence="8">Peptidase M</fullName>
    </alternativeName>
</protein>
<dbReference type="InterPro" id="IPR001714">
    <property type="entry name" value="Pept_M24_MAP"/>
</dbReference>
<feature type="binding site" evidence="8">
    <location>
        <position position="206"/>
    </location>
    <ligand>
        <name>a divalent metal cation</name>
        <dbReference type="ChEBI" id="CHEBI:60240"/>
        <label>1</label>
    </ligand>
</feature>
<evidence type="ECO:0000256" key="5">
    <source>
        <dbReference type="ARBA" id="ARBA00022670"/>
    </source>
</evidence>
<feature type="compositionally biased region" description="Basic residues" evidence="10">
    <location>
        <begin position="27"/>
        <end position="41"/>
    </location>
</feature>
<dbReference type="InterPro" id="IPR018349">
    <property type="entry name" value="Pept_M24A_MAP2_BS"/>
</dbReference>
<organism evidence="12 13">
    <name type="scientific">Aduncisulcus paluster</name>
    <dbReference type="NCBI Taxonomy" id="2918883"/>
    <lineage>
        <taxon>Eukaryota</taxon>
        <taxon>Metamonada</taxon>
        <taxon>Carpediemonas-like organisms</taxon>
        <taxon>Aduncisulcus</taxon>
    </lineage>
</organism>
<evidence type="ECO:0000256" key="10">
    <source>
        <dbReference type="SAM" id="MobiDB-lite"/>
    </source>
</evidence>
<dbReference type="SUPFAM" id="SSF46785">
    <property type="entry name" value="Winged helix' DNA-binding domain"/>
    <property type="match status" value="1"/>
</dbReference>
<feature type="binding site" evidence="8">
    <location>
        <position position="195"/>
    </location>
    <ligand>
        <name>a divalent metal cation</name>
        <dbReference type="ChEBI" id="CHEBI:60240"/>
        <label>1</label>
    </ligand>
</feature>
<dbReference type="InterPro" id="IPR036390">
    <property type="entry name" value="WH_DNA-bd_sf"/>
</dbReference>
<dbReference type="NCBIfam" id="TIGR00501">
    <property type="entry name" value="met_pdase_II"/>
    <property type="match status" value="1"/>
</dbReference>
<evidence type="ECO:0000256" key="9">
    <source>
        <dbReference type="RuleBase" id="RU003653"/>
    </source>
</evidence>
<evidence type="ECO:0000256" key="6">
    <source>
        <dbReference type="ARBA" id="ARBA00022723"/>
    </source>
</evidence>
<feature type="domain" description="Peptidase M24" evidence="11">
    <location>
        <begin position="108"/>
        <end position="312"/>
    </location>
</feature>
<evidence type="ECO:0000259" key="11">
    <source>
        <dbReference type="Pfam" id="PF00557"/>
    </source>
</evidence>
<dbReference type="CDD" id="cd01088">
    <property type="entry name" value="MetAP2"/>
    <property type="match status" value="1"/>
</dbReference>
<dbReference type="Proteomes" id="UP001057375">
    <property type="component" value="Unassembled WGS sequence"/>
</dbReference>
<comment type="similarity">
    <text evidence="8">Belongs to the peptidase M24A family. Methionine aminopeptidase eukaryotic type 2 subfamily.</text>
</comment>
<dbReference type="Gene3D" id="3.90.230.10">
    <property type="entry name" value="Creatinase/methionine aminopeptidase superfamily"/>
    <property type="match status" value="1"/>
</dbReference>
<evidence type="ECO:0000256" key="2">
    <source>
        <dbReference type="ARBA" id="ARBA00001936"/>
    </source>
</evidence>
<dbReference type="InterPro" id="IPR050247">
    <property type="entry name" value="Met_Aminopeptidase_Type2"/>
</dbReference>
<keyword evidence="4 8" id="KW-0031">Aminopeptidase</keyword>
<keyword evidence="13" id="KW-1185">Reference proteome</keyword>
<feature type="region of interest" description="Disordered" evidence="10">
    <location>
        <begin position="1"/>
        <end position="56"/>
    </location>
</feature>
<dbReference type="Gene3D" id="1.10.10.10">
    <property type="entry name" value="Winged helix-like DNA-binding domain superfamily/Winged helix DNA-binding domain"/>
    <property type="match status" value="1"/>
</dbReference>
<evidence type="ECO:0000313" key="13">
    <source>
        <dbReference type="Proteomes" id="UP001057375"/>
    </source>
</evidence>
<accession>A0ABQ5KX58</accession>
<feature type="binding site" evidence="8">
    <location>
        <position position="310"/>
    </location>
    <ligand>
        <name>a divalent metal cation</name>
        <dbReference type="ChEBI" id="CHEBI:60240"/>
        <label>2</label>
        <note>catalytic</note>
    </ligand>
</feature>
<feature type="binding site" evidence="8">
    <location>
        <position position="206"/>
    </location>
    <ligand>
        <name>a divalent metal cation</name>
        <dbReference type="ChEBI" id="CHEBI:60240"/>
        <label>2</label>
        <note>catalytic</note>
    </ligand>
</feature>
<comment type="caution">
    <text evidence="12">The sequence shown here is derived from an EMBL/GenBank/DDBJ whole genome shotgun (WGS) entry which is preliminary data.</text>
</comment>
<dbReference type="InterPro" id="IPR002468">
    <property type="entry name" value="Pept_M24A_MAP2"/>
</dbReference>
<dbReference type="Pfam" id="PF00557">
    <property type="entry name" value="Peptidase_M24"/>
    <property type="match status" value="1"/>
</dbReference>
<evidence type="ECO:0000256" key="7">
    <source>
        <dbReference type="ARBA" id="ARBA00022801"/>
    </source>
</evidence>
<comment type="cofactor">
    <cofactor evidence="3">
        <name>Fe(2+)</name>
        <dbReference type="ChEBI" id="CHEBI:29033"/>
    </cofactor>
</comment>
<feature type="binding site" evidence="8">
    <location>
        <position position="275"/>
    </location>
    <ligand>
        <name>a divalent metal cation</name>
        <dbReference type="ChEBI" id="CHEBI:60240"/>
        <label>2</label>
        <note>catalytic</note>
    </ligand>
</feature>
<keyword evidence="8" id="KW-0963">Cytoplasm</keyword>
<comment type="cofactor">
    <cofactor evidence="8">
        <name>Co(2+)</name>
        <dbReference type="ChEBI" id="CHEBI:48828"/>
    </cofactor>
    <cofactor evidence="8">
        <name>Zn(2+)</name>
        <dbReference type="ChEBI" id="CHEBI:29105"/>
    </cofactor>
    <cofactor evidence="8">
        <name>Mn(2+)</name>
        <dbReference type="ChEBI" id="CHEBI:29035"/>
    </cofactor>
    <cofactor evidence="8">
        <name>Fe(2+)</name>
        <dbReference type="ChEBI" id="CHEBI:29033"/>
    </cofactor>
    <text evidence="8">Binds 2 divalent metal cations per subunit. Has a high-affinity and a low affinity metal-binding site. The true nature of the physiological cofactor is under debate. The enzyme is active with cobalt, zinc, manganese or divalent iron ions. Most likely, methionine aminopeptidases function as mononuclear Fe(2+)-metalloproteases under physiological conditions, and the catalytically relevant metal-binding site has been assigned to the histidine-containing high-affinity site.</text>
</comment>
<comment type="cofactor">
    <cofactor evidence="2">
        <name>Mn(2+)</name>
        <dbReference type="ChEBI" id="CHEBI:29035"/>
    </cofactor>
</comment>
<dbReference type="PANTHER" id="PTHR45777">
    <property type="entry name" value="METHIONINE AMINOPEPTIDASE 2"/>
    <property type="match status" value="1"/>
</dbReference>
<sequence>MTEEEKTLKIEETTPIEDSLAQDDGSKKKKRRRRGKKKGGKKPAETGGFYSNGQTFPPTKPVSSLYSDGKFPCGIFLPYDDEYCTTHGIPEEMKKVDAKSKYDERIHKLREAAEVHREVRDYAKKIAKPGMKLYDFCADLESRVRMLCGEDSKIQSRHGGLAFPCGVSLNHVAAHYTPNPGDDTIFTDKDMMKVDFGSHIDGELIDSAFTICFNHELDPVVKASEEATRAAIKAMKPDMHICDVTDIIEEVICSYSCTIDGKTYDLQPIRNLSGHLVGPFRVHDGKSVPNGKHMGSRDEIIEEGELYAIETFASTGRGLVRDSGVTSHYMLTPFGERGRPILRLDCAKKFLSEVKKNHRTLAWCPRWFHEGGVIERYMPSIGALEKAGAADPYPPLADRKGSYVSQYEHTVLLREGGAEVMTGGVDF</sequence>
<proteinExistence type="inferred from homology"/>
<comment type="function">
    <text evidence="8 9">Cotranslationally removes the N-terminal methionine from nascent proteins. The N-terminal methionine is often cleaved when the second residue in the primary sequence is small and uncharged (Met-Ala-, Cys, Gly, Pro, Ser, Thr, or Val).</text>
</comment>
<dbReference type="InterPro" id="IPR036388">
    <property type="entry name" value="WH-like_DNA-bd_sf"/>
</dbReference>
<dbReference type="InterPro" id="IPR036005">
    <property type="entry name" value="Creatinase/aminopeptidase-like"/>
</dbReference>
<feature type="compositionally biased region" description="Basic and acidic residues" evidence="10">
    <location>
        <begin position="1"/>
        <end position="12"/>
    </location>
</feature>
<keyword evidence="6 8" id="KW-0479">Metal-binding</keyword>
<feature type="binding site" evidence="8">
    <location>
        <position position="408"/>
    </location>
    <ligand>
        <name>a divalent metal cation</name>
        <dbReference type="ChEBI" id="CHEBI:60240"/>
        <label>2</label>
        <note>catalytic</note>
    </ligand>
</feature>
<dbReference type="InterPro" id="IPR000994">
    <property type="entry name" value="Pept_M24"/>
</dbReference>
<keyword evidence="5 8" id="KW-0645">Protease</keyword>
<name>A0ABQ5KX58_9EUKA</name>
<feature type="binding site" evidence="8">
    <location>
        <position position="408"/>
    </location>
    <ligand>
        <name>a divalent metal cation</name>
        <dbReference type="ChEBI" id="CHEBI:60240"/>
        <label>1</label>
    </ligand>
</feature>
<evidence type="ECO:0000256" key="8">
    <source>
        <dbReference type="HAMAP-Rule" id="MF_03175"/>
    </source>
</evidence>
<feature type="binding site" evidence="8">
    <location>
        <position position="283"/>
    </location>
    <ligand>
        <name>substrate</name>
    </ligand>
</feature>
<keyword evidence="7 8" id="KW-0378">Hydrolase</keyword>
<comment type="subcellular location">
    <subcellularLocation>
        <location evidence="8">Cytoplasm</location>
    </subcellularLocation>
</comment>
<dbReference type="PRINTS" id="PR00599">
    <property type="entry name" value="MAPEPTIDASE"/>
</dbReference>
<dbReference type="PANTHER" id="PTHR45777:SF2">
    <property type="entry name" value="METHIONINE AMINOPEPTIDASE 2"/>
    <property type="match status" value="1"/>
</dbReference>
<dbReference type="PROSITE" id="PS01202">
    <property type="entry name" value="MAP_2"/>
    <property type="match status" value="1"/>
</dbReference>
<dbReference type="HAMAP" id="MF_03175">
    <property type="entry name" value="MetAP_2_euk"/>
    <property type="match status" value="1"/>
</dbReference>
<comment type="catalytic activity">
    <reaction evidence="1 8 9">
        <text>Release of N-terminal amino acids, preferentially methionine, from peptides and arylamides.</text>
        <dbReference type="EC" id="3.4.11.18"/>
    </reaction>
</comment>
<evidence type="ECO:0000256" key="3">
    <source>
        <dbReference type="ARBA" id="ARBA00001954"/>
    </source>
</evidence>
<reference evidence="12" key="1">
    <citation type="submission" date="2022-03" db="EMBL/GenBank/DDBJ databases">
        <title>Draft genome sequence of Aduncisulcus paluster, a free-living microaerophilic Fornicata.</title>
        <authorList>
            <person name="Yuyama I."/>
            <person name="Kume K."/>
            <person name="Tamura T."/>
            <person name="Inagaki Y."/>
            <person name="Hashimoto T."/>
        </authorList>
    </citation>
    <scope>NUCLEOTIDE SEQUENCE</scope>
    <source>
        <strain evidence="12">NY0171</strain>
    </source>
</reference>
<evidence type="ECO:0000313" key="12">
    <source>
        <dbReference type="EMBL" id="GKT37038.1"/>
    </source>
</evidence>
<gene>
    <name evidence="12" type="ORF">ADUPG1_009899</name>
</gene>
<dbReference type="SUPFAM" id="SSF55920">
    <property type="entry name" value="Creatinase/aminopeptidase"/>
    <property type="match status" value="1"/>
</dbReference>
<evidence type="ECO:0000256" key="4">
    <source>
        <dbReference type="ARBA" id="ARBA00022438"/>
    </source>
</evidence>
<dbReference type="EMBL" id="BQXS01011368">
    <property type="protein sequence ID" value="GKT37038.1"/>
    <property type="molecule type" value="Genomic_DNA"/>
</dbReference>